<dbReference type="Proteomes" id="UP000035642">
    <property type="component" value="Unassembled WGS sequence"/>
</dbReference>
<dbReference type="AlphaFoldDB" id="A0A0K0DPH3"/>
<protein>
    <submittedName>
        <fullName evidence="2">Ovule protein</fullName>
    </submittedName>
</protein>
<accession>A0A0K0DPH3</accession>
<dbReference type="WBParaSite" id="ACAC_0001366201-mRNA-1">
    <property type="protein sequence ID" value="ACAC_0001366201-mRNA-1"/>
    <property type="gene ID" value="ACAC_0001366201"/>
</dbReference>
<evidence type="ECO:0000313" key="1">
    <source>
        <dbReference type="Proteomes" id="UP000035642"/>
    </source>
</evidence>
<name>A0A0K0DPH3_ANGCA</name>
<evidence type="ECO:0000313" key="2">
    <source>
        <dbReference type="WBParaSite" id="ACAC_0001366201-mRNA-1"/>
    </source>
</evidence>
<reference evidence="2" key="2">
    <citation type="submission" date="2017-02" db="UniProtKB">
        <authorList>
            <consortium name="WormBaseParasite"/>
        </authorList>
    </citation>
    <scope>IDENTIFICATION</scope>
</reference>
<reference evidence="1" key="1">
    <citation type="submission" date="2012-09" db="EMBL/GenBank/DDBJ databases">
        <authorList>
            <person name="Martin A.A."/>
        </authorList>
    </citation>
    <scope>NUCLEOTIDE SEQUENCE</scope>
</reference>
<organism evidence="1 2">
    <name type="scientific">Angiostrongylus cantonensis</name>
    <name type="common">Rat lungworm</name>
    <dbReference type="NCBI Taxonomy" id="6313"/>
    <lineage>
        <taxon>Eukaryota</taxon>
        <taxon>Metazoa</taxon>
        <taxon>Ecdysozoa</taxon>
        <taxon>Nematoda</taxon>
        <taxon>Chromadorea</taxon>
        <taxon>Rhabditida</taxon>
        <taxon>Rhabditina</taxon>
        <taxon>Rhabditomorpha</taxon>
        <taxon>Strongyloidea</taxon>
        <taxon>Metastrongylidae</taxon>
        <taxon>Angiostrongylus</taxon>
    </lineage>
</organism>
<keyword evidence="1" id="KW-1185">Reference proteome</keyword>
<sequence length="81" mass="9442">MSHTFDDIVNHLHSQHSQMETIYGNRNWLQGRLHLLGRSSPSPCFKEIITMEDECQLETNGNYVGPHIIREDQPSEYPNTF</sequence>
<proteinExistence type="predicted"/>